<organism evidence="6 7">
    <name type="scientific">Mycoplasma zalophidermidis</name>
    <dbReference type="NCBI Taxonomy" id="398174"/>
    <lineage>
        <taxon>Bacteria</taxon>
        <taxon>Bacillati</taxon>
        <taxon>Mycoplasmatota</taxon>
        <taxon>Mollicutes</taxon>
        <taxon>Mycoplasmataceae</taxon>
        <taxon>Mycoplasma</taxon>
    </lineage>
</organism>
<evidence type="ECO:0000313" key="7">
    <source>
        <dbReference type="Proteomes" id="UP000812267"/>
    </source>
</evidence>
<evidence type="ECO:0000256" key="5">
    <source>
        <dbReference type="SAM" id="Phobius"/>
    </source>
</evidence>
<dbReference type="EMBL" id="JAHMHK010000001">
    <property type="protein sequence ID" value="MBU4693478.1"/>
    <property type="molecule type" value="Genomic_DNA"/>
</dbReference>
<reference evidence="6" key="1">
    <citation type="submission" date="2021-06" db="EMBL/GenBank/DDBJ databases">
        <title>Novel Mycoplasma species detected in California sea lions (Zalophus californianus) from the USA.</title>
        <authorList>
            <person name="Volokhov D.V."/>
            <person name="Furtak V.A."/>
            <person name="Zagorodnyaya T.A."/>
        </authorList>
    </citation>
    <scope>NUCLEOTIDE SEQUENCE [LARGE SCALE GENOMIC DNA]</scope>
    <source>
        <strain evidence="6">CSL 4779</strain>
    </source>
</reference>
<keyword evidence="7" id="KW-1185">Reference proteome</keyword>
<evidence type="ECO:0000256" key="3">
    <source>
        <dbReference type="ARBA" id="ARBA00022989"/>
    </source>
</evidence>
<accession>A0ABS6DR53</accession>
<comment type="subcellular location">
    <subcellularLocation>
        <location evidence="1">Membrane</location>
    </subcellularLocation>
</comment>
<keyword evidence="3 5" id="KW-1133">Transmembrane helix</keyword>
<feature type="transmembrane region" description="Helical" evidence="5">
    <location>
        <begin position="39"/>
        <end position="61"/>
    </location>
</feature>
<dbReference type="Proteomes" id="UP000812267">
    <property type="component" value="Unassembled WGS sequence"/>
</dbReference>
<gene>
    <name evidence="6" type="primary">secE</name>
    <name evidence="6" type="ORF">KQ878_01075</name>
</gene>
<evidence type="ECO:0000313" key="6">
    <source>
        <dbReference type="EMBL" id="MBU4693478.1"/>
    </source>
</evidence>
<keyword evidence="2 5" id="KW-0812">Transmembrane</keyword>
<evidence type="ECO:0000256" key="4">
    <source>
        <dbReference type="ARBA" id="ARBA00023136"/>
    </source>
</evidence>
<evidence type="ECO:0000256" key="1">
    <source>
        <dbReference type="ARBA" id="ARBA00004370"/>
    </source>
</evidence>
<dbReference type="RefSeq" id="WP_216567769.1">
    <property type="nucleotide sequence ID" value="NZ_JAHMHK010000001.1"/>
</dbReference>
<sequence>MPENKTKKVKKYRVRRFVKEMKRVRWPSQKTNWTSFLKVVIFTLLFTTVVVLFATLITLIWTKLGLN</sequence>
<comment type="caution">
    <text evidence="6">The sequence shown here is derived from an EMBL/GenBank/DDBJ whole genome shotgun (WGS) entry which is preliminary data.</text>
</comment>
<keyword evidence="4 5" id="KW-0472">Membrane</keyword>
<evidence type="ECO:0000256" key="2">
    <source>
        <dbReference type="ARBA" id="ARBA00022692"/>
    </source>
</evidence>
<proteinExistence type="predicted"/>
<dbReference type="InterPro" id="IPR005807">
    <property type="entry name" value="SecE_bac"/>
</dbReference>
<dbReference type="NCBIfam" id="TIGR00964">
    <property type="entry name" value="secE_bact"/>
    <property type="match status" value="1"/>
</dbReference>
<protein>
    <submittedName>
        <fullName evidence="6">Preprotein translocase subunit SecE</fullName>
    </submittedName>
</protein>
<name>A0ABS6DR53_9MOLU</name>